<dbReference type="Gene3D" id="3.10.20.90">
    <property type="entry name" value="Phosphatidylinositol 3-kinase Catalytic Subunit, Chain A, domain 1"/>
    <property type="match status" value="1"/>
</dbReference>
<dbReference type="AlphaFoldDB" id="A0A292PLL7"/>
<feature type="domain" description="Ubiquitin-like" evidence="6">
    <location>
        <begin position="19"/>
        <end position="80"/>
    </location>
</feature>
<comment type="subcellular location">
    <subcellularLocation>
        <location evidence="1">Membrane</location>
    </subcellularLocation>
</comment>
<evidence type="ECO:0000256" key="1">
    <source>
        <dbReference type="ARBA" id="ARBA00004370"/>
    </source>
</evidence>
<keyword evidence="4" id="KW-0472">Membrane</keyword>
<dbReference type="Pfam" id="PF00240">
    <property type="entry name" value="ubiquitin"/>
    <property type="match status" value="1"/>
</dbReference>
<dbReference type="PANTHER" id="PTHR12943:SF27">
    <property type="entry name" value="HOMOCYSTEINE-INDUCED ENDOPLASMIC RETICULUM PROTEIN, ISOFORM A"/>
    <property type="match status" value="1"/>
</dbReference>
<dbReference type="InterPro" id="IPR039751">
    <property type="entry name" value="HERPUD1/2"/>
</dbReference>
<dbReference type="GO" id="GO:0030968">
    <property type="term" value="P:endoplasmic reticulum unfolded protein response"/>
    <property type="evidence" value="ECO:0007669"/>
    <property type="project" value="TreeGrafter"/>
</dbReference>
<evidence type="ECO:0000256" key="2">
    <source>
        <dbReference type="ARBA" id="ARBA00022692"/>
    </source>
</evidence>
<feature type="compositionally biased region" description="Low complexity" evidence="5">
    <location>
        <begin position="164"/>
        <end position="175"/>
    </location>
</feature>
<sequence length="651" mass="69715">MSSSTAEGFNPPEVPVDVLLIKVMSPVSGFPRDLTFRMLATSTIKDVKDQIAGSLDSRPPCDQQRLIYRGKMMQDESRLETVLGLDSGQVGSDLREAFTFHLMLPPPPSPVPAPAPATTPIVQDTLPNASTFHTRPGPITPIFSEQIPEEGTAHSGPGGLARSGLQRPEGLQQQLRQRREHLNSRLGPDQASSSGASAPGASNYDLAPGSETSASMTPTRTLSAANTDNGDFYSGSLYGPSRGYATSRSEPVAPSQARVEQRQPYERPRERPSLHDDTTTPPFTHLSPPPEQLPVFHLPANNPHPITRTSPVYLLQDVSGRPRALLLGPPRGTNPTLAEVINDLRGPLGPPGAGLPDLRELGLPPLPDLANLGAVGGIAGNNLLGAGLGLGDHFGGAHAHHRVGFHGAALERPRRIGRLNLPDLIHGVRAHASNFWLAVRLAVFVILFTGSGGWRRMLYLGSVAVAIFVWQTGVLEPFLRPIIDTINPPPPPAQPPAPGPTQQVPDQPQPQAAAGNPNHGNPPLEHAADANANQLDPARTAQMLIDRQQNRFRDIFRGIERCIMIFLASLIPGLHERHVDAVEQRQRDETQRQQLLQHQQHQQAGAAGSGDMEVNDEGEGGAGAGAGQVPPPAPQPEPQMDEVDVDPLVVL</sequence>
<dbReference type="SMART" id="SM00213">
    <property type="entry name" value="UBQ"/>
    <property type="match status" value="1"/>
</dbReference>
<dbReference type="Proteomes" id="UP001412239">
    <property type="component" value="Unassembled WGS sequence"/>
</dbReference>
<feature type="region of interest" description="Disordered" evidence="5">
    <location>
        <begin position="148"/>
        <end position="293"/>
    </location>
</feature>
<evidence type="ECO:0000259" key="6">
    <source>
        <dbReference type="PROSITE" id="PS50053"/>
    </source>
</evidence>
<feature type="compositionally biased region" description="Basic and acidic residues" evidence="5">
    <location>
        <begin position="259"/>
        <end position="278"/>
    </location>
</feature>
<dbReference type="InterPro" id="IPR029071">
    <property type="entry name" value="Ubiquitin-like_domsf"/>
</dbReference>
<feature type="compositionally biased region" description="Low complexity" evidence="5">
    <location>
        <begin position="592"/>
        <end position="603"/>
    </location>
</feature>
<feature type="compositionally biased region" description="Basic and acidic residues" evidence="5">
    <location>
        <begin position="582"/>
        <end position="591"/>
    </location>
</feature>
<keyword evidence="8" id="KW-1185">Reference proteome</keyword>
<evidence type="ECO:0000256" key="3">
    <source>
        <dbReference type="ARBA" id="ARBA00022989"/>
    </source>
</evidence>
<feature type="compositionally biased region" description="Low complexity" evidence="5">
    <location>
        <begin position="500"/>
        <end position="511"/>
    </location>
</feature>
<dbReference type="InterPro" id="IPR000626">
    <property type="entry name" value="Ubiquitin-like_dom"/>
</dbReference>
<feature type="region of interest" description="Disordered" evidence="5">
    <location>
        <begin position="582"/>
        <end position="651"/>
    </location>
</feature>
<keyword evidence="3" id="KW-1133">Transmembrane helix</keyword>
<name>A0A292PLL7_9PEZI</name>
<dbReference type="PROSITE" id="PS50053">
    <property type="entry name" value="UBIQUITIN_2"/>
    <property type="match status" value="1"/>
</dbReference>
<feature type="compositionally biased region" description="Low complexity" evidence="5">
    <location>
        <begin position="191"/>
        <end position="202"/>
    </location>
</feature>
<gene>
    <name evidence="7" type="ORF">GSTUAT00007505001</name>
</gene>
<evidence type="ECO:0000313" key="8">
    <source>
        <dbReference type="Proteomes" id="UP001412239"/>
    </source>
</evidence>
<evidence type="ECO:0000256" key="4">
    <source>
        <dbReference type="ARBA" id="ARBA00023136"/>
    </source>
</evidence>
<dbReference type="EMBL" id="LN891133">
    <property type="protein sequence ID" value="CUS08429.1"/>
    <property type="molecule type" value="Genomic_DNA"/>
</dbReference>
<accession>A0A292PLL7</accession>
<protein>
    <recommendedName>
        <fullName evidence="6">Ubiquitin-like domain-containing protein</fullName>
    </recommendedName>
</protein>
<dbReference type="GO" id="GO:0016020">
    <property type="term" value="C:membrane"/>
    <property type="evidence" value="ECO:0007669"/>
    <property type="project" value="UniProtKB-SubCell"/>
</dbReference>
<proteinExistence type="predicted"/>
<dbReference type="PANTHER" id="PTHR12943">
    <property type="entry name" value="HOMOCYSTEINE-RESPONSIVE ENDOPLASMIC RETICULUM-RESIDENT UNIQUITIN-LIKE DOMAIN HERPUD PROTEIN FAMILY MEMBER"/>
    <property type="match status" value="1"/>
</dbReference>
<feature type="compositionally biased region" description="Polar residues" evidence="5">
    <location>
        <begin position="210"/>
        <end position="229"/>
    </location>
</feature>
<reference evidence="7" key="1">
    <citation type="submission" date="2015-10" db="EMBL/GenBank/DDBJ databases">
        <authorList>
            <person name="Regsiter A."/>
            <person name="william w."/>
        </authorList>
    </citation>
    <scope>NUCLEOTIDE SEQUENCE</scope>
    <source>
        <strain evidence="7">Montdore</strain>
    </source>
</reference>
<organism evidence="7 8">
    <name type="scientific">Tuber aestivum</name>
    <name type="common">summer truffle</name>
    <dbReference type="NCBI Taxonomy" id="59557"/>
    <lineage>
        <taxon>Eukaryota</taxon>
        <taxon>Fungi</taxon>
        <taxon>Dikarya</taxon>
        <taxon>Ascomycota</taxon>
        <taxon>Pezizomycotina</taxon>
        <taxon>Pezizomycetes</taxon>
        <taxon>Pezizales</taxon>
        <taxon>Tuberaceae</taxon>
        <taxon>Tuber</taxon>
    </lineage>
</organism>
<feature type="region of interest" description="Disordered" evidence="5">
    <location>
        <begin position="485"/>
        <end position="528"/>
    </location>
</feature>
<evidence type="ECO:0000256" key="5">
    <source>
        <dbReference type="SAM" id="MobiDB-lite"/>
    </source>
</evidence>
<keyword evidence="2" id="KW-0812">Transmembrane</keyword>
<feature type="compositionally biased region" description="Pro residues" evidence="5">
    <location>
        <begin position="487"/>
        <end position="499"/>
    </location>
</feature>
<evidence type="ECO:0000313" key="7">
    <source>
        <dbReference type="EMBL" id="CUS08429.1"/>
    </source>
</evidence>
<dbReference type="SUPFAM" id="SSF54236">
    <property type="entry name" value="Ubiquitin-like"/>
    <property type="match status" value="1"/>
</dbReference>